<evidence type="ECO:0000313" key="12">
    <source>
        <dbReference type="EMBL" id="KAL0342193.1"/>
    </source>
</evidence>
<dbReference type="PANTHER" id="PTHR23155">
    <property type="entry name" value="DISEASE RESISTANCE PROTEIN RP"/>
    <property type="match status" value="1"/>
</dbReference>
<dbReference type="EMBL" id="JACGWM010000011">
    <property type="protein sequence ID" value="KAL0342193.1"/>
    <property type="molecule type" value="Genomic_DNA"/>
</dbReference>
<organism evidence="12">
    <name type="scientific">Sesamum calycinum</name>
    <dbReference type="NCBI Taxonomy" id="2727403"/>
    <lineage>
        <taxon>Eukaryota</taxon>
        <taxon>Viridiplantae</taxon>
        <taxon>Streptophyta</taxon>
        <taxon>Embryophyta</taxon>
        <taxon>Tracheophyta</taxon>
        <taxon>Spermatophyta</taxon>
        <taxon>Magnoliopsida</taxon>
        <taxon>eudicotyledons</taxon>
        <taxon>Gunneridae</taxon>
        <taxon>Pentapetalae</taxon>
        <taxon>asterids</taxon>
        <taxon>lamiids</taxon>
        <taxon>Lamiales</taxon>
        <taxon>Pedaliaceae</taxon>
        <taxon>Sesamum</taxon>
    </lineage>
</organism>
<dbReference type="SUPFAM" id="SSF52540">
    <property type="entry name" value="P-loop containing nucleoside triphosphate hydrolases"/>
    <property type="match status" value="1"/>
</dbReference>
<keyword evidence="5" id="KW-0677">Repeat</keyword>
<comment type="caution">
    <text evidence="12">The sequence shown here is derived from an EMBL/GenBank/DDBJ whole genome shotgun (WGS) entry which is preliminary data.</text>
</comment>
<evidence type="ECO:0000259" key="9">
    <source>
        <dbReference type="Pfam" id="PF00931"/>
    </source>
</evidence>
<sequence>MKGKMGVVKDQQPVNSLPADGLSGRVAPTANDATMGLDSHLFRLKERLVGDEPKLQLVSIVGMGGIGKTTLARTVYNDSLIVENFEIRGWVTISQEYDTREVLLALLHFTEIVFGRRKQEDSVTNFVKFVEVMSKHTDEQLGEKLRKNLYGRKYLIVMDDMWSVKVWDEVRKYFPDTSNQSRIVVTTRLSNVAVNFDSDAPHEMDFLDKDKSWNLLCEKVFLGEPCPPELEEIGKQIAKSCKGLPLALVVIGGLLAKSQRTTPFAHSFETMLSLLGNFPEDYEIRISKLIKLWIAEGFVNPVAPRSLEDIAAEYLKELIDRNLLIVRQRGTLGKMKSCVIHDLLRDLCLREAVKEHFLCIAKVYDVNFPPNIENKRRLGVQWSTKQFRYNPQVLNTLRSASSTHSLVCEYEWISPWLVPSLKLLRVLNVKDKYSPEEVMQLINSRFLHFAGSWDVNSRLTSSVSQLWNLQTLILRDSFKTTLPSQIWEMTQLRHLKFEKIVLSDPPRKSHHVGSQDSYILENLQTLSTLENFKFTEEVPKRIPNIKKMKLAYENNLVGSKLSSYCLENLACLSKLESLTLDIKWRDETSAGDFGFPHSLKKLTLSGCHLPWNDMRIVGSLPNLEMLRLHSWAFVGDVWNPSEGEFGRLKFLEIRSTDLKYWGAENTHFPSLEHLALSSIGLQELPLGLAEIHTLRLIGLYWCKKSAVNSVKQIREERENLGYEDLQIHDSGNLWD</sequence>
<keyword evidence="3" id="KW-0963">Cytoplasm</keyword>
<dbReference type="GO" id="GO:0043531">
    <property type="term" value="F:ADP binding"/>
    <property type="evidence" value="ECO:0007669"/>
    <property type="project" value="InterPro"/>
</dbReference>
<evidence type="ECO:0000259" key="11">
    <source>
        <dbReference type="Pfam" id="PF23598"/>
    </source>
</evidence>
<evidence type="ECO:0000256" key="7">
    <source>
        <dbReference type="ARBA" id="ARBA00022821"/>
    </source>
</evidence>
<dbReference type="GO" id="GO:0098542">
    <property type="term" value="P:defense response to other organism"/>
    <property type="evidence" value="ECO:0007669"/>
    <property type="project" value="TreeGrafter"/>
</dbReference>
<reference evidence="12" key="1">
    <citation type="submission" date="2020-06" db="EMBL/GenBank/DDBJ databases">
        <authorList>
            <person name="Li T."/>
            <person name="Hu X."/>
            <person name="Zhang T."/>
            <person name="Song X."/>
            <person name="Zhang H."/>
            <person name="Dai N."/>
            <person name="Sheng W."/>
            <person name="Hou X."/>
            <person name="Wei L."/>
        </authorList>
    </citation>
    <scope>NUCLEOTIDE SEQUENCE</scope>
    <source>
        <strain evidence="12">KEN8</strain>
        <tissue evidence="12">Leaf</tissue>
    </source>
</reference>
<name>A0AAW2NG59_9LAMI</name>
<dbReference type="AlphaFoldDB" id="A0AAW2NG59"/>
<dbReference type="GO" id="GO:0005737">
    <property type="term" value="C:cytoplasm"/>
    <property type="evidence" value="ECO:0007669"/>
    <property type="project" value="UniProtKB-SubCell"/>
</dbReference>
<comment type="similarity">
    <text evidence="2">Belongs to the disease resistance NB-LRR family.</text>
</comment>
<proteinExistence type="inferred from homology"/>
<evidence type="ECO:0000256" key="6">
    <source>
        <dbReference type="ARBA" id="ARBA00022741"/>
    </source>
</evidence>
<evidence type="ECO:0000256" key="2">
    <source>
        <dbReference type="ARBA" id="ARBA00008894"/>
    </source>
</evidence>
<dbReference type="Gene3D" id="3.80.10.10">
    <property type="entry name" value="Ribonuclease Inhibitor"/>
    <property type="match status" value="1"/>
</dbReference>
<evidence type="ECO:0000256" key="8">
    <source>
        <dbReference type="ARBA" id="ARBA00022840"/>
    </source>
</evidence>
<gene>
    <name evidence="12" type="ORF">Scaly_1881900</name>
</gene>
<keyword evidence="4" id="KW-0433">Leucine-rich repeat</keyword>
<dbReference type="Pfam" id="PF23559">
    <property type="entry name" value="WHD_DRP"/>
    <property type="match status" value="1"/>
</dbReference>
<dbReference type="InterPro" id="IPR055414">
    <property type="entry name" value="LRR_R13L4/SHOC2-like"/>
</dbReference>
<dbReference type="FunFam" id="3.40.50.300:FF:001091">
    <property type="entry name" value="Probable disease resistance protein At1g61300"/>
    <property type="match status" value="1"/>
</dbReference>
<evidence type="ECO:0000256" key="5">
    <source>
        <dbReference type="ARBA" id="ARBA00022737"/>
    </source>
</evidence>
<dbReference type="InterPro" id="IPR027417">
    <property type="entry name" value="P-loop_NTPase"/>
</dbReference>
<dbReference type="Pfam" id="PF00931">
    <property type="entry name" value="NB-ARC"/>
    <property type="match status" value="1"/>
</dbReference>
<dbReference type="PANTHER" id="PTHR23155:SF1152">
    <property type="entry name" value="AAA+ ATPASE DOMAIN-CONTAINING PROTEIN"/>
    <property type="match status" value="1"/>
</dbReference>
<feature type="domain" description="Disease resistance R13L4/SHOC-2-like LRR" evidence="11">
    <location>
        <begin position="418"/>
        <end position="608"/>
    </location>
</feature>
<comment type="subcellular location">
    <subcellularLocation>
        <location evidence="1">Cytoplasm</location>
    </subcellularLocation>
</comment>
<dbReference type="GO" id="GO:0051607">
    <property type="term" value="P:defense response to virus"/>
    <property type="evidence" value="ECO:0007669"/>
    <property type="project" value="UniProtKB-ARBA"/>
</dbReference>
<dbReference type="Gene3D" id="1.10.8.430">
    <property type="entry name" value="Helical domain of apoptotic protease-activating factors"/>
    <property type="match status" value="1"/>
</dbReference>
<evidence type="ECO:0000256" key="3">
    <source>
        <dbReference type="ARBA" id="ARBA00022490"/>
    </source>
</evidence>
<keyword evidence="6" id="KW-0547">Nucleotide-binding</keyword>
<keyword evidence="8" id="KW-0067">ATP-binding</keyword>
<protein>
    <submittedName>
        <fullName evidence="12">Late blight resistance proteinR1A-4</fullName>
    </submittedName>
</protein>
<evidence type="ECO:0000259" key="10">
    <source>
        <dbReference type="Pfam" id="PF23559"/>
    </source>
</evidence>
<dbReference type="FunFam" id="1.10.10.10:FF:000322">
    <property type="entry name" value="Probable disease resistance protein At1g63360"/>
    <property type="match status" value="1"/>
</dbReference>
<dbReference type="InterPro" id="IPR044974">
    <property type="entry name" value="Disease_R_plants"/>
</dbReference>
<dbReference type="Pfam" id="PF23598">
    <property type="entry name" value="LRR_14"/>
    <property type="match status" value="1"/>
</dbReference>
<feature type="domain" description="NB-ARC" evidence="9">
    <location>
        <begin position="40"/>
        <end position="222"/>
    </location>
</feature>
<dbReference type="InterPro" id="IPR042197">
    <property type="entry name" value="Apaf_helical"/>
</dbReference>
<dbReference type="Gene3D" id="3.40.50.300">
    <property type="entry name" value="P-loop containing nucleotide triphosphate hydrolases"/>
    <property type="match status" value="1"/>
</dbReference>
<reference evidence="12" key="2">
    <citation type="journal article" date="2024" name="Plant">
        <title>Genomic evolution and insights into agronomic trait innovations of Sesamum species.</title>
        <authorList>
            <person name="Miao H."/>
            <person name="Wang L."/>
            <person name="Qu L."/>
            <person name="Liu H."/>
            <person name="Sun Y."/>
            <person name="Le M."/>
            <person name="Wang Q."/>
            <person name="Wei S."/>
            <person name="Zheng Y."/>
            <person name="Lin W."/>
            <person name="Duan Y."/>
            <person name="Cao H."/>
            <person name="Xiong S."/>
            <person name="Wang X."/>
            <person name="Wei L."/>
            <person name="Li C."/>
            <person name="Ma Q."/>
            <person name="Ju M."/>
            <person name="Zhao R."/>
            <person name="Li G."/>
            <person name="Mu C."/>
            <person name="Tian Q."/>
            <person name="Mei H."/>
            <person name="Zhang T."/>
            <person name="Gao T."/>
            <person name="Zhang H."/>
        </authorList>
    </citation>
    <scope>NUCLEOTIDE SEQUENCE</scope>
    <source>
        <strain evidence="12">KEN8</strain>
    </source>
</reference>
<dbReference type="PRINTS" id="PR00364">
    <property type="entry name" value="DISEASERSIST"/>
</dbReference>
<evidence type="ECO:0000256" key="4">
    <source>
        <dbReference type="ARBA" id="ARBA00022614"/>
    </source>
</evidence>
<dbReference type="InterPro" id="IPR058922">
    <property type="entry name" value="WHD_DRP"/>
</dbReference>
<dbReference type="GO" id="GO:0005524">
    <property type="term" value="F:ATP binding"/>
    <property type="evidence" value="ECO:0007669"/>
    <property type="project" value="UniProtKB-KW"/>
</dbReference>
<evidence type="ECO:0000256" key="1">
    <source>
        <dbReference type="ARBA" id="ARBA00004496"/>
    </source>
</evidence>
<accession>A0AAW2NG59</accession>
<dbReference type="InterPro" id="IPR002182">
    <property type="entry name" value="NB-ARC"/>
</dbReference>
<feature type="domain" description="Disease resistance protein winged helix" evidence="10">
    <location>
        <begin position="278"/>
        <end position="348"/>
    </location>
</feature>
<keyword evidence="7" id="KW-0611">Plant defense</keyword>
<dbReference type="SUPFAM" id="SSF52058">
    <property type="entry name" value="L domain-like"/>
    <property type="match status" value="1"/>
</dbReference>
<dbReference type="InterPro" id="IPR032675">
    <property type="entry name" value="LRR_dom_sf"/>
</dbReference>